<sequence>MRQTVRFNKTFLVAPVLLLHTALSAQTKAGAPFKTALGRVIYNFSYMKDTAHRSYFYTETFELDYDKSSSLYSSYTKKESDSATYSQVAKAFKEAPDPDHVDVVLTGKTTTNNQFFTERSGKTSVDELRNLAGTAFIIPAKRPAIHWSVTDSTKTIQGFICQKATGESYGRRYTAWFCADLPYRFGPRRLNGLPGLILEAYDEKREIVYTLNRVEDFNAGIPPFGLPANAETVTSEAFAKAEEAYERNPQAFIDANRKKMSGIPKPKSSPLDGFDVSKIKSVSVRKSKTDPSDITLNNPIDLRND</sequence>
<dbReference type="RefSeq" id="WP_008588070.1">
    <property type="nucleotide sequence ID" value="NZ_CP007035.1"/>
</dbReference>
<dbReference type="EMBL" id="CP007035">
    <property type="protein sequence ID" value="AHF18009.1"/>
    <property type="molecule type" value="Genomic_DNA"/>
</dbReference>
<evidence type="ECO:0000313" key="3">
    <source>
        <dbReference type="EMBL" id="AHF18009.1"/>
    </source>
</evidence>
<feature type="region of interest" description="Disordered" evidence="1">
    <location>
        <begin position="282"/>
        <end position="305"/>
    </location>
</feature>
<evidence type="ECO:0000313" key="4">
    <source>
        <dbReference type="Proteomes" id="UP000003586"/>
    </source>
</evidence>
<dbReference type="NCBIfam" id="TIGR01200">
    <property type="entry name" value="GLPGLI"/>
    <property type="match status" value="1"/>
</dbReference>
<keyword evidence="2" id="KW-0732">Signal</keyword>
<keyword evidence="4" id="KW-1185">Reference proteome</keyword>
<evidence type="ECO:0000256" key="1">
    <source>
        <dbReference type="SAM" id="MobiDB-lite"/>
    </source>
</evidence>
<dbReference type="STRING" id="929713.NIASO_18640"/>
<gene>
    <name evidence="3" type="ORF">NIASO_18640</name>
</gene>
<dbReference type="HOGENOM" id="CLU_066214_1_1_10"/>
<dbReference type="OrthoDB" id="1440774at2"/>
<organism evidence="3 4">
    <name type="scientific">Niabella soli DSM 19437</name>
    <dbReference type="NCBI Taxonomy" id="929713"/>
    <lineage>
        <taxon>Bacteria</taxon>
        <taxon>Pseudomonadati</taxon>
        <taxon>Bacteroidota</taxon>
        <taxon>Chitinophagia</taxon>
        <taxon>Chitinophagales</taxon>
        <taxon>Chitinophagaceae</taxon>
        <taxon>Niabella</taxon>
    </lineage>
</organism>
<evidence type="ECO:0008006" key="5">
    <source>
        <dbReference type="Google" id="ProtNLM"/>
    </source>
</evidence>
<dbReference type="KEGG" id="nso:NIASO_18640"/>
<name>W0F959_9BACT</name>
<dbReference type="AlphaFoldDB" id="W0F959"/>
<evidence type="ECO:0000256" key="2">
    <source>
        <dbReference type="SAM" id="SignalP"/>
    </source>
</evidence>
<dbReference type="eggNOG" id="ENOG5031C3G">
    <property type="taxonomic scope" value="Bacteria"/>
</dbReference>
<dbReference type="Pfam" id="PF09697">
    <property type="entry name" value="Porph_ging"/>
    <property type="match status" value="1"/>
</dbReference>
<proteinExistence type="predicted"/>
<reference evidence="3 4" key="1">
    <citation type="submission" date="2013-12" db="EMBL/GenBank/DDBJ databases">
        <authorList>
            <consortium name="DOE Joint Genome Institute"/>
            <person name="Eisen J."/>
            <person name="Huntemann M."/>
            <person name="Han J."/>
            <person name="Chen A."/>
            <person name="Kyrpides N."/>
            <person name="Mavromatis K."/>
            <person name="Markowitz V."/>
            <person name="Palaniappan K."/>
            <person name="Ivanova N."/>
            <person name="Schaumberg A."/>
            <person name="Pati A."/>
            <person name="Liolios K."/>
            <person name="Nordberg H.P."/>
            <person name="Cantor M.N."/>
            <person name="Hua S.X."/>
            <person name="Woyke T."/>
        </authorList>
    </citation>
    <scope>NUCLEOTIDE SEQUENCE [LARGE SCALE GENOMIC DNA]</scope>
    <source>
        <strain evidence="4">DSM 19437</strain>
    </source>
</reference>
<protein>
    <recommendedName>
        <fullName evidence="5">GLPGLI family protein</fullName>
    </recommendedName>
</protein>
<accession>W0F959</accession>
<feature type="chain" id="PRO_5004788454" description="GLPGLI family protein" evidence="2">
    <location>
        <begin position="26"/>
        <end position="305"/>
    </location>
</feature>
<feature type="signal peptide" evidence="2">
    <location>
        <begin position="1"/>
        <end position="25"/>
    </location>
</feature>
<dbReference type="InterPro" id="IPR005901">
    <property type="entry name" value="GLPGLI"/>
</dbReference>
<dbReference type="Proteomes" id="UP000003586">
    <property type="component" value="Chromosome"/>
</dbReference>